<dbReference type="InterPro" id="IPR000515">
    <property type="entry name" value="MetI-like"/>
</dbReference>
<organism evidence="9 11">
    <name type="scientific">Candidatus Phytoplasma oryzae</name>
    <dbReference type="NCBI Taxonomy" id="203274"/>
    <lineage>
        <taxon>Bacteria</taxon>
        <taxon>Bacillati</taxon>
        <taxon>Mycoplasmatota</taxon>
        <taxon>Mollicutes</taxon>
        <taxon>Acholeplasmatales</taxon>
        <taxon>Acholeplasmataceae</taxon>
        <taxon>Candidatus Phytoplasma</taxon>
        <taxon>16SrXI (Rice yellow dwarf group)</taxon>
    </lineage>
</organism>
<dbReference type="Proteomes" id="UP000249343">
    <property type="component" value="Unassembled WGS sequence"/>
</dbReference>
<keyword evidence="4 7" id="KW-0812">Transmembrane</keyword>
<name>A0A139JRA7_9MOLU</name>
<dbReference type="GO" id="GO:0005886">
    <property type="term" value="C:plasma membrane"/>
    <property type="evidence" value="ECO:0007669"/>
    <property type="project" value="UniProtKB-SubCell"/>
</dbReference>
<dbReference type="Proteomes" id="UP000070069">
    <property type="component" value="Unassembled WGS sequence"/>
</dbReference>
<feature type="transmembrane region" description="Helical" evidence="7">
    <location>
        <begin position="217"/>
        <end position="238"/>
    </location>
</feature>
<evidence type="ECO:0000256" key="5">
    <source>
        <dbReference type="ARBA" id="ARBA00022989"/>
    </source>
</evidence>
<dbReference type="PANTHER" id="PTHR30450:SF1">
    <property type="entry name" value="D-METHIONINE TRANSPORT SYSTEM PERMEASE PROTEIN METI-RELATED"/>
    <property type="match status" value="1"/>
</dbReference>
<feature type="transmembrane region" description="Helical" evidence="7">
    <location>
        <begin position="110"/>
        <end position="130"/>
    </location>
</feature>
<evidence type="ECO:0000313" key="12">
    <source>
        <dbReference type="Proteomes" id="UP000249343"/>
    </source>
</evidence>
<keyword evidence="3" id="KW-1003">Cell membrane</keyword>
<keyword evidence="2 7" id="KW-0813">Transport</keyword>
<dbReference type="InterPro" id="IPR035906">
    <property type="entry name" value="MetI-like_sf"/>
</dbReference>
<gene>
    <name evidence="9" type="ORF">AXA84_0018</name>
    <name evidence="10" type="ORF">DH96_00100</name>
</gene>
<evidence type="ECO:0000256" key="6">
    <source>
        <dbReference type="ARBA" id="ARBA00023136"/>
    </source>
</evidence>
<evidence type="ECO:0000256" key="2">
    <source>
        <dbReference type="ARBA" id="ARBA00022448"/>
    </source>
</evidence>
<dbReference type="EMBL" id="JHUK01000001">
    <property type="protein sequence ID" value="RAM57959.1"/>
    <property type="molecule type" value="Genomic_DNA"/>
</dbReference>
<dbReference type="AlphaFoldDB" id="A0A139JRA7"/>
<dbReference type="Pfam" id="PF00528">
    <property type="entry name" value="BPD_transp_1"/>
    <property type="match status" value="1"/>
</dbReference>
<dbReference type="EMBL" id="LTBM01000001">
    <property type="protein sequence ID" value="KXT29374.1"/>
    <property type="molecule type" value="Genomic_DNA"/>
</dbReference>
<evidence type="ECO:0000256" key="1">
    <source>
        <dbReference type="ARBA" id="ARBA00004651"/>
    </source>
</evidence>
<evidence type="ECO:0000256" key="7">
    <source>
        <dbReference type="RuleBase" id="RU363032"/>
    </source>
</evidence>
<proteinExistence type="inferred from homology"/>
<comment type="caution">
    <text evidence="9">The sequence shown here is derived from an EMBL/GenBank/DDBJ whole genome shotgun (WGS) entry which is preliminary data.</text>
</comment>
<feature type="transmembrane region" description="Helical" evidence="7">
    <location>
        <begin position="76"/>
        <end position="98"/>
    </location>
</feature>
<dbReference type="PATRIC" id="fig|203274.3.peg.18"/>
<evidence type="ECO:0000313" key="11">
    <source>
        <dbReference type="Proteomes" id="UP000070069"/>
    </source>
</evidence>
<keyword evidence="6 7" id="KW-0472">Membrane</keyword>
<dbReference type="SUPFAM" id="SSF161098">
    <property type="entry name" value="MetI-like"/>
    <property type="match status" value="1"/>
</dbReference>
<dbReference type="PROSITE" id="PS50928">
    <property type="entry name" value="ABC_TM1"/>
    <property type="match status" value="1"/>
</dbReference>
<reference evidence="9 11" key="2">
    <citation type="submission" date="2016-02" db="EMBL/GenBank/DDBJ databases">
        <title>A draft genome sequence of Candidatus Phytoplasma oryzae strain Mbita1, the causative agent of Napier Grass stunt disease in Kenya.</title>
        <authorList>
            <person name="Fischer A."/>
            <person name="Santa-Cruz I."/>
            <person name="Wambua L."/>
            <person name="Olds C."/>
            <person name="Midega C."/>
            <person name="Dickinson M."/>
            <person name="Kawicha P."/>
            <person name="Khan Z."/>
            <person name="Masiga D."/>
            <person name="Jores J."/>
            <person name="Bernd S."/>
        </authorList>
    </citation>
    <scope>NUCLEOTIDE SEQUENCE [LARGE SCALE GENOMIC DNA]</scope>
    <source>
        <strain evidence="9">Mbita1</strain>
    </source>
</reference>
<feature type="transmembrane region" description="Helical" evidence="7">
    <location>
        <begin position="42"/>
        <end position="64"/>
    </location>
</feature>
<dbReference type="InterPro" id="IPR051322">
    <property type="entry name" value="AA_ABC_Transporter_Permease"/>
</dbReference>
<protein>
    <submittedName>
        <fullName evidence="9">Binding--dependent transport system inner membrane component family protein</fullName>
    </submittedName>
</protein>
<accession>A0A139JRA7</accession>
<sequence length="249" mass="29037">MLKENFLKRIYNVLIYPNNSFFNLNNKKPFLLFNSIWETLKISILSTFISFFIGLILSIILYLLKIKKERLINKIICFVINSFMNLFLSLPFVLLVSLLTDLLLGPYFKIFYGFKLGLICLSLVLIAHSTRHFEQVFLQMNSEIYKTAYTLGANRIQFIRYFLLKEAGAHLILKLNTIFVSSIAYSSILHITGIKSIAFIAIIYSESHTFDNFKNSDLVLVCLIILFLIIQIFHFLVIRIHRQLDKCLN</sequence>
<dbReference type="Gene3D" id="1.10.3720.10">
    <property type="entry name" value="MetI-like"/>
    <property type="match status" value="1"/>
</dbReference>
<evidence type="ECO:0000313" key="9">
    <source>
        <dbReference type="EMBL" id="KXT29374.1"/>
    </source>
</evidence>
<comment type="subcellular location">
    <subcellularLocation>
        <location evidence="1 7">Cell membrane</location>
        <topology evidence="1 7">Multi-pass membrane protein</topology>
    </subcellularLocation>
</comment>
<feature type="transmembrane region" description="Helical" evidence="7">
    <location>
        <begin position="183"/>
        <end position="205"/>
    </location>
</feature>
<dbReference type="PANTHER" id="PTHR30450">
    <property type="entry name" value="ABC TRANSPORTER PERMEASE"/>
    <property type="match status" value="1"/>
</dbReference>
<dbReference type="RefSeq" id="WP_066539748.1">
    <property type="nucleotide sequence ID" value="NZ_JHUK01000001.1"/>
</dbReference>
<evidence type="ECO:0000256" key="4">
    <source>
        <dbReference type="ARBA" id="ARBA00022692"/>
    </source>
</evidence>
<evidence type="ECO:0000259" key="8">
    <source>
        <dbReference type="PROSITE" id="PS50928"/>
    </source>
</evidence>
<comment type="similarity">
    <text evidence="7">Belongs to the binding-protein-dependent transport system permease family.</text>
</comment>
<evidence type="ECO:0000256" key="3">
    <source>
        <dbReference type="ARBA" id="ARBA00022475"/>
    </source>
</evidence>
<dbReference type="GO" id="GO:0048473">
    <property type="term" value="P:D-methionine transmembrane transport"/>
    <property type="evidence" value="ECO:0007669"/>
    <property type="project" value="TreeGrafter"/>
</dbReference>
<keyword evidence="12" id="KW-1185">Reference proteome</keyword>
<keyword evidence="5 7" id="KW-1133">Transmembrane helix</keyword>
<feature type="domain" description="ABC transmembrane type-1" evidence="8">
    <location>
        <begin position="36"/>
        <end position="237"/>
    </location>
</feature>
<reference evidence="10 12" key="1">
    <citation type="submission" date="2014-04" db="EMBL/GenBank/DDBJ databases">
        <title>Genome study of Napier grass stunt phytoplasma.</title>
        <authorList>
            <person name="Kawicha P."/>
            <person name="Dickinson M."/>
            <person name="Hodgetts J."/>
        </authorList>
    </citation>
    <scope>NUCLEOTIDE SEQUENCE [LARGE SCALE GENOMIC DNA]</scope>
    <source>
        <strain evidence="10 12">NGS-S10</strain>
    </source>
</reference>
<dbReference type="OrthoDB" id="386207at2"/>
<dbReference type="CDD" id="cd06261">
    <property type="entry name" value="TM_PBP2"/>
    <property type="match status" value="1"/>
</dbReference>
<evidence type="ECO:0000313" key="10">
    <source>
        <dbReference type="EMBL" id="RAM57959.1"/>
    </source>
</evidence>